<dbReference type="Proteomes" id="UP000307517">
    <property type="component" value="Unassembled WGS sequence"/>
</dbReference>
<keyword evidence="1" id="KW-0812">Transmembrane</keyword>
<keyword evidence="1" id="KW-0472">Membrane</keyword>
<gene>
    <name evidence="3" type="ORF">E6L36_01735</name>
    <name evidence="2" type="ORF">H0N82_10915</name>
</gene>
<organism evidence="2 5">
    <name type="scientific">Lacticaseibacillus rhamnosus</name>
    <name type="common">Lactobacillus rhamnosus</name>
    <dbReference type="NCBI Taxonomy" id="47715"/>
    <lineage>
        <taxon>Bacteria</taxon>
        <taxon>Bacillati</taxon>
        <taxon>Bacillota</taxon>
        <taxon>Bacilli</taxon>
        <taxon>Lactobacillales</taxon>
        <taxon>Lactobacillaceae</taxon>
        <taxon>Lacticaseibacillus</taxon>
    </lineage>
</organism>
<name>A0A508YKB9_LACRH</name>
<feature type="transmembrane region" description="Helical" evidence="1">
    <location>
        <begin position="121"/>
        <end position="140"/>
    </location>
</feature>
<reference evidence="2 5" key="2">
    <citation type="submission" date="2020-07" db="EMBL/GenBank/DDBJ databases">
        <title>Organ Donor 1.</title>
        <authorList>
            <person name="Marsh A.J."/>
            <person name="Azcarate-Peril M.A."/>
        </authorList>
    </citation>
    <scope>NUCLEOTIDE SEQUENCE [LARGE SCALE GENOMIC DNA]</scope>
    <source>
        <strain evidence="2 5">AMC0712</strain>
    </source>
</reference>
<dbReference type="EMBL" id="JACCKI010000009">
    <property type="protein sequence ID" value="NZA05585.1"/>
    <property type="molecule type" value="Genomic_DNA"/>
</dbReference>
<comment type="caution">
    <text evidence="2">The sequence shown here is derived from an EMBL/GenBank/DDBJ whole genome shotgun (WGS) entry which is preliminary data.</text>
</comment>
<sequence length="148" mass="16636">MKRILHVMPLTSWLAWFGAFGFAMLYRYSKAIVPESIEKVLLVTVAVLVSYAIFATQQRTETQRIQKLQHGSLSDKRLANEMNDERNQMIIGKAAVLSIKWIVLLNIAALFVMAALDVSSVAIVLLALSTIMIPILNIILQVHLNRTM</sequence>
<reference evidence="3 4" key="1">
    <citation type="submission" date="2019-04" db="EMBL/GenBank/DDBJ databases">
        <title>Genome Announcement to Ensure Probiotic Safety of Lactobacillus rhamnosus UBLR-58.</title>
        <authorList>
            <person name="Sulthana A."/>
            <person name="Lakshmi S.G."/>
            <person name="Madempudi R.S."/>
        </authorList>
    </citation>
    <scope>NUCLEOTIDE SEQUENCE [LARGE SCALE GENOMIC DNA]</scope>
    <source>
        <strain evidence="3 4">UBLR-58</strain>
    </source>
</reference>
<protein>
    <submittedName>
        <fullName evidence="2">Uncharacterized protein</fullName>
    </submittedName>
</protein>
<feature type="transmembrane region" description="Helical" evidence="1">
    <location>
        <begin position="7"/>
        <end position="28"/>
    </location>
</feature>
<dbReference type="RefSeq" id="WP_005690997.1">
    <property type="nucleotide sequence ID" value="NZ_CABFNI010000001.1"/>
</dbReference>
<evidence type="ECO:0000313" key="2">
    <source>
        <dbReference type="EMBL" id="NZA05585.1"/>
    </source>
</evidence>
<accession>A0A508YKB9</accession>
<evidence type="ECO:0000256" key="1">
    <source>
        <dbReference type="SAM" id="Phobius"/>
    </source>
</evidence>
<proteinExistence type="predicted"/>
<dbReference type="Proteomes" id="UP000552935">
    <property type="component" value="Unassembled WGS sequence"/>
</dbReference>
<dbReference type="AlphaFoldDB" id="A0A508YKB9"/>
<evidence type="ECO:0000313" key="4">
    <source>
        <dbReference type="Proteomes" id="UP000307517"/>
    </source>
</evidence>
<feature type="transmembrane region" description="Helical" evidence="1">
    <location>
        <begin position="94"/>
        <end position="115"/>
    </location>
</feature>
<dbReference type="EMBL" id="SSHM01000001">
    <property type="protein sequence ID" value="THC79241.1"/>
    <property type="molecule type" value="Genomic_DNA"/>
</dbReference>
<keyword evidence="1" id="KW-1133">Transmembrane helix</keyword>
<feature type="transmembrane region" description="Helical" evidence="1">
    <location>
        <begin position="40"/>
        <end position="57"/>
    </location>
</feature>
<evidence type="ECO:0000313" key="5">
    <source>
        <dbReference type="Proteomes" id="UP000552935"/>
    </source>
</evidence>
<evidence type="ECO:0000313" key="3">
    <source>
        <dbReference type="EMBL" id="THC79241.1"/>
    </source>
</evidence>